<feature type="domain" description="Peptidase S1" evidence="9">
    <location>
        <begin position="500"/>
        <end position="768"/>
    </location>
</feature>
<keyword evidence="7" id="KW-0378">Hydrolase</keyword>
<dbReference type="InterPro" id="IPR018114">
    <property type="entry name" value="TRYPSIN_HIS"/>
</dbReference>
<dbReference type="CDD" id="cd00190">
    <property type="entry name" value="Tryp_SPc"/>
    <property type="match status" value="2"/>
</dbReference>
<dbReference type="Gene3D" id="2.10.10.10">
    <property type="entry name" value="Fibronectin, type II, collagen-binding"/>
    <property type="match status" value="2"/>
</dbReference>
<dbReference type="PROSITE" id="PS00134">
    <property type="entry name" value="TRYPSIN_HIS"/>
    <property type="match status" value="2"/>
</dbReference>
<dbReference type="Proteomes" id="UP000318571">
    <property type="component" value="Chromosome 9"/>
</dbReference>
<evidence type="ECO:0000256" key="7">
    <source>
        <dbReference type="RuleBase" id="RU363034"/>
    </source>
</evidence>
<dbReference type="GO" id="GO:0004252">
    <property type="term" value="F:serine-type endopeptidase activity"/>
    <property type="evidence" value="ECO:0007669"/>
    <property type="project" value="InterPro"/>
</dbReference>
<evidence type="ECO:0000313" key="12">
    <source>
        <dbReference type="Proteomes" id="UP000318571"/>
    </source>
</evidence>
<dbReference type="EMBL" id="VCGU01000009">
    <property type="protein sequence ID" value="TRY70800.1"/>
    <property type="molecule type" value="Genomic_DNA"/>
</dbReference>
<protein>
    <recommendedName>
        <fullName evidence="13">Peptidase S1 domain-containing protein</fullName>
    </recommendedName>
</protein>
<feature type="disulfide bond" evidence="6">
    <location>
        <begin position="37"/>
        <end position="63"/>
    </location>
</feature>
<dbReference type="PROSITE" id="PS50240">
    <property type="entry name" value="TRYPSIN_DOM"/>
    <property type="match status" value="2"/>
</dbReference>
<proteinExistence type="inferred from homology"/>
<sequence length="769" mass="85095">MVITNFILGLLVIRFRNVSCQNCNLTIIGGPQERTPCVFPFMFKGQLFNECTSFDDPENRLWCSTKVDQHGYHIGGGRGFWGYCDQDCISKRIDKLTPPKVSPLPEKIEPLQKEEEIVPPVNGTWLPKPGGGQCGLNTNVGYIVGGAQATRGEFPFMALLGYEGPRGVVVYLCGGTLINKHYVITAAHCQGRSRQEQIRQVVLGEYNIDTDPDCLYCRGVQRFDISAEDVIVHRDWNTERIFDGNDIALIRLPRPAKTFDEDVDEWILPVCLPIQESGAPTKEYISVGWGQIGQTLSSTNFAKFGAAVEVLRKLTMPLVSNEECRIEYQREMPSNFLCAGAELGKDTCSGDSGGPLIVRNGEETSMWLAGVVSFGTQTCGAGKPAMCRETVTGEECQFPFILIDGVRQVRYFRCTTDYDEAKRPWCSTKTHPNRTHIIGNWAYCAKTCSNNRNSFVPKSLTSSFTTTTTPIPVDPSTLGTWLPNLDNNESCGVDLNSNQIIGGKTAKVGQFPYLALLGYWRRGMYFYACGGTLINRRYVITAAHCQGSTPPKRVRQVVLGETTVGKEVDCLGCSPPLKFEIVDEDVIVHENWDPDRFQNGDDIALIRLPRLVDNGFDRYPQIIPICLPWVVGVSDPNSVYSVAGWGRTDNQPVSKEEIKSTGVLSTSLQFAQVPWVSFTECRKFQIYAGLKRGKHICAGGVQGIDSCSGDSGGPLLAQPKTAYGNAQKDLPYFLRGIVSFGTQTCGSGYPGVYTNIDMYLDWIQDQLQP</sequence>
<evidence type="ECO:0000313" key="11">
    <source>
        <dbReference type="EMBL" id="TRY70800.1"/>
    </source>
</evidence>
<dbReference type="SMART" id="SM00059">
    <property type="entry name" value="FN2"/>
    <property type="match status" value="2"/>
</dbReference>
<dbReference type="Gene3D" id="2.40.10.10">
    <property type="entry name" value="Trypsin-like serine proteases"/>
    <property type="match status" value="4"/>
</dbReference>
<dbReference type="InterPro" id="IPR033116">
    <property type="entry name" value="TRYPSIN_SER"/>
</dbReference>
<feature type="domain" description="Peptidase S1" evidence="9">
    <location>
        <begin position="143"/>
        <end position="431"/>
    </location>
</feature>
<feature type="domain" description="Fibronectin type-II" evidence="10">
    <location>
        <begin position="32"/>
        <end position="86"/>
    </location>
</feature>
<dbReference type="SUPFAM" id="SSF57440">
    <property type="entry name" value="Kringle-like"/>
    <property type="match status" value="2"/>
</dbReference>
<name>A0A553NZE0_TIGCA</name>
<feature type="chain" id="PRO_5022200351" description="Peptidase S1 domain-containing protein" evidence="8">
    <location>
        <begin position="21"/>
        <end position="769"/>
    </location>
</feature>
<dbReference type="InterPro" id="IPR001314">
    <property type="entry name" value="Peptidase_S1A"/>
</dbReference>
<dbReference type="AlphaFoldDB" id="A0A553NZE0"/>
<keyword evidence="1 8" id="KW-0732">Signal</keyword>
<comment type="caution">
    <text evidence="6">Lacks conserved residue(s) required for the propagation of feature annotation.</text>
</comment>
<keyword evidence="7" id="KW-0645">Protease</keyword>
<dbReference type="SMART" id="SM00020">
    <property type="entry name" value="Tryp_SPc"/>
    <property type="match status" value="2"/>
</dbReference>
<dbReference type="PRINTS" id="PR00722">
    <property type="entry name" value="CHYMOTRYPSIN"/>
</dbReference>
<keyword evidence="2" id="KW-0677">Repeat</keyword>
<evidence type="ECO:0008006" key="13">
    <source>
        <dbReference type="Google" id="ProtNLM"/>
    </source>
</evidence>
<gene>
    <name evidence="11" type="ORF">TCAL_05923</name>
</gene>
<accession>A0A553NZE0</accession>
<dbReference type="SUPFAM" id="SSF50494">
    <property type="entry name" value="Trypsin-like serine proteases"/>
    <property type="match status" value="2"/>
</dbReference>
<dbReference type="Pfam" id="PF00089">
    <property type="entry name" value="Trypsin"/>
    <property type="match status" value="2"/>
</dbReference>
<dbReference type="PANTHER" id="PTHR24256">
    <property type="entry name" value="TRYPTASE-RELATED"/>
    <property type="match status" value="1"/>
</dbReference>
<comment type="similarity">
    <text evidence="5">Belongs to the peptidase S1 family. CLIP subfamily.</text>
</comment>
<dbReference type="STRING" id="6832.A0A553NZE0"/>
<dbReference type="PROSITE" id="PS00135">
    <property type="entry name" value="TRYPSIN_SER"/>
    <property type="match status" value="2"/>
</dbReference>
<dbReference type="InterPro" id="IPR013806">
    <property type="entry name" value="Kringle-like"/>
</dbReference>
<comment type="caution">
    <text evidence="11">The sequence shown here is derived from an EMBL/GenBank/DDBJ whole genome shotgun (WGS) entry which is preliminary data.</text>
</comment>
<dbReference type="InterPro" id="IPR009003">
    <property type="entry name" value="Peptidase_S1_PA"/>
</dbReference>
<evidence type="ECO:0000256" key="3">
    <source>
        <dbReference type="ARBA" id="ARBA00023157"/>
    </source>
</evidence>
<reference evidence="11 12" key="1">
    <citation type="journal article" date="2018" name="Nat. Ecol. Evol.">
        <title>Genomic signatures of mitonuclear coevolution across populations of Tigriopus californicus.</title>
        <authorList>
            <person name="Barreto F.S."/>
            <person name="Watson E.T."/>
            <person name="Lima T.G."/>
            <person name="Willett C.S."/>
            <person name="Edmands S."/>
            <person name="Li W."/>
            <person name="Burton R.S."/>
        </authorList>
    </citation>
    <scope>NUCLEOTIDE SEQUENCE [LARGE SCALE GENOMIC DNA]</scope>
    <source>
        <strain evidence="11 12">San Diego</strain>
    </source>
</reference>
<keyword evidence="4" id="KW-0325">Glycoprotein</keyword>
<evidence type="ECO:0000256" key="6">
    <source>
        <dbReference type="PROSITE-ProRule" id="PRU00479"/>
    </source>
</evidence>
<evidence type="ECO:0000256" key="5">
    <source>
        <dbReference type="ARBA" id="ARBA00024195"/>
    </source>
</evidence>
<keyword evidence="7" id="KW-0720">Serine protease</keyword>
<evidence type="ECO:0000259" key="9">
    <source>
        <dbReference type="PROSITE" id="PS50240"/>
    </source>
</evidence>
<dbReference type="FunFam" id="2.40.10.10:FF:000028">
    <property type="entry name" value="Serine protease easter"/>
    <property type="match status" value="1"/>
</dbReference>
<feature type="signal peptide" evidence="8">
    <location>
        <begin position="1"/>
        <end position="20"/>
    </location>
</feature>
<dbReference type="InterPro" id="IPR000562">
    <property type="entry name" value="FN_type2_dom"/>
</dbReference>
<evidence type="ECO:0000256" key="4">
    <source>
        <dbReference type="ARBA" id="ARBA00023180"/>
    </source>
</evidence>
<evidence type="ECO:0000256" key="8">
    <source>
        <dbReference type="SAM" id="SignalP"/>
    </source>
</evidence>
<dbReference type="Pfam" id="PF00040">
    <property type="entry name" value="fn2"/>
    <property type="match status" value="2"/>
</dbReference>
<dbReference type="InterPro" id="IPR001254">
    <property type="entry name" value="Trypsin_dom"/>
</dbReference>
<dbReference type="InterPro" id="IPR051487">
    <property type="entry name" value="Ser/Thr_Proteases_Immune/Dev"/>
</dbReference>
<evidence type="ECO:0000256" key="1">
    <source>
        <dbReference type="ARBA" id="ARBA00022729"/>
    </source>
</evidence>
<dbReference type="InterPro" id="IPR036943">
    <property type="entry name" value="FN_type2_sf"/>
</dbReference>
<keyword evidence="12" id="KW-1185">Reference proteome</keyword>
<dbReference type="InterPro" id="IPR043504">
    <property type="entry name" value="Peptidase_S1_PA_chymotrypsin"/>
</dbReference>
<dbReference type="OMA" id="WETRICA"/>
<organism evidence="11 12">
    <name type="scientific">Tigriopus californicus</name>
    <name type="common">Marine copepod</name>
    <dbReference type="NCBI Taxonomy" id="6832"/>
    <lineage>
        <taxon>Eukaryota</taxon>
        <taxon>Metazoa</taxon>
        <taxon>Ecdysozoa</taxon>
        <taxon>Arthropoda</taxon>
        <taxon>Crustacea</taxon>
        <taxon>Multicrustacea</taxon>
        <taxon>Hexanauplia</taxon>
        <taxon>Copepoda</taxon>
        <taxon>Harpacticoida</taxon>
        <taxon>Harpacticidae</taxon>
        <taxon>Tigriopus</taxon>
    </lineage>
</organism>
<keyword evidence="3 6" id="KW-1015">Disulfide bond</keyword>
<evidence type="ECO:0000256" key="2">
    <source>
        <dbReference type="ARBA" id="ARBA00022737"/>
    </source>
</evidence>
<evidence type="ECO:0000259" key="10">
    <source>
        <dbReference type="PROSITE" id="PS51092"/>
    </source>
</evidence>
<dbReference type="PROSITE" id="PS51092">
    <property type="entry name" value="FN2_2"/>
    <property type="match status" value="1"/>
</dbReference>
<dbReference type="GO" id="GO:0006508">
    <property type="term" value="P:proteolysis"/>
    <property type="evidence" value="ECO:0007669"/>
    <property type="project" value="UniProtKB-KW"/>
</dbReference>